<evidence type="ECO:0000313" key="4">
    <source>
        <dbReference type="Proteomes" id="UP000243797"/>
    </source>
</evidence>
<dbReference type="AlphaFoldDB" id="A0A2K1QWF6"/>
<dbReference type="Proteomes" id="UP000243797">
    <property type="component" value="Unassembled WGS sequence"/>
</dbReference>
<dbReference type="STRING" id="2082308.A0A2K1QWF6"/>
<name>A0A2K1QWF6_9PEZI</name>
<feature type="compositionally biased region" description="Basic residues" evidence="1">
    <location>
        <begin position="243"/>
        <end position="253"/>
    </location>
</feature>
<feature type="compositionally biased region" description="Basic and acidic residues" evidence="1">
    <location>
        <begin position="52"/>
        <end position="61"/>
    </location>
</feature>
<dbReference type="InParanoid" id="A0A2K1QWF6"/>
<dbReference type="InterPro" id="IPR025451">
    <property type="entry name" value="DUF4211"/>
</dbReference>
<accession>A0A2K1QWF6</accession>
<evidence type="ECO:0000313" key="3">
    <source>
        <dbReference type="EMBL" id="PNS19392.1"/>
    </source>
</evidence>
<feature type="compositionally biased region" description="Low complexity" evidence="1">
    <location>
        <begin position="128"/>
        <end position="141"/>
    </location>
</feature>
<reference evidence="3 4" key="1">
    <citation type="submission" date="2017-06" db="EMBL/GenBank/DDBJ databases">
        <title>Draft genome sequence of a variant of Elsinoe murrayae.</title>
        <authorList>
            <person name="Cheng Q."/>
        </authorList>
    </citation>
    <scope>NUCLEOTIDE SEQUENCE [LARGE SCALE GENOMIC DNA]</scope>
    <source>
        <strain evidence="3 4">CQ-2017a</strain>
    </source>
</reference>
<feature type="compositionally biased region" description="Polar residues" evidence="1">
    <location>
        <begin position="77"/>
        <end position="92"/>
    </location>
</feature>
<dbReference type="EMBL" id="NKHZ01000032">
    <property type="protein sequence ID" value="PNS19392.1"/>
    <property type="molecule type" value="Genomic_DNA"/>
</dbReference>
<gene>
    <name evidence="3" type="ORF">CAC42_2569</name>
</gene>
<protein>
    <recommendedName>
        <fullName evidence="2">DUF4211 domain-containing protein</fullName>
    </recommendedName>
</protein>
<evidence type="ECO:0000256" key="1">
    <source>
        <dbReference type="SAM" id="MobiDB-lite"/>
    </source>
</evidence>
<dbReference type="OrthoDB" id="21499at2759"/>
<organism evidence="3 4">
    <name type="scientific">Sphaceloma murrayae</name>
    <dbReference type="NCBI Taxonomy" id="2082308"/>
    <lineage>
        <taxon>Eukaryota</taxon>
        <taxon>Fungi</taxon>
        <taxon>Dikarya</taxon>
        <taxon>Ascomycota</taxon>
        <taxon>Pezizomycotina</taxon>
        <taxon>Dothideomycetes</taxon>
        <taxon>Dothideomycetidae</taxon>
        <taxon>Myriangiales</taxon>
        <taxon>Elsinoaceae</taxon>
        <taxon>Sphaceloma</taxon>
    </lineage>
</organism>
<feature type="compositionally biased region" description="Basic and acidic residues" evidence="1">
    <location>
        <begin position="295"/>
        <end position="306"/>
    </location>
</feature>
<dbReference type="PANTHER" id="PTHR14689:SF0">
    <property type="entry name" value="COILED-COIL DOMAIN-CONTAINING PROTEIN 82"/>
    <property type="match status" value="1"/>
</dbReference>
<feature type="compositionally biased region" description="Acidic residues" evidence="1">
    <location>
        <begin position="336"/>
        <end position="360"/>
    </location>
</feature>
<evidence type="ECO:0000259" key="2">
    <source>
        <dbReference type="Pfam" id="PF13926"/>
    </source>
</evidence>
<keyword evidence="4" id="KW-1185">Reference proteome</keyword>
<feature type="domain" description="DUF4211" evidence="2">
    <location>
        <begin position="380"/>
        <end position="517"/>
    </location>
</feature>
<proteinExistence type="predicted"/>
<sequence>MVRSTRKRQARLAFTPLPSSSPASAPYHKQIRERAAAVGYEGSPSTAKRRKITDFTQHRGDPPTTADEDGDNVLPTPDNSSRPSELSAQVITLDSDSDASSPPIPSSRMRRNKGKQTTLDLASNGARPGPSSPLSTLGSSPVPTPDSGAFFRKQSRQLNSASRSSGRTTRSKAPAPENHSDNETRVAAVSNASDNFVELSGNDSGDDSDQLPTTPARRRRGSQRTTAIDSSEEDDEDDVPKSSRLRRGRRKHNTAAEDDEDSADLSDVTPRPSPPPPSSHVLSKEEQQELDDDVNDLKSSDSEHTGRFRGQPVQSERQLALERLKRRRAGIKEAEPEVQEISDDDEDSGEGYEVSEDEVQEVAPRSSVRDMFDADEDDKDFLADDGDDTMGAPDGLPLAFTRYASMKPKELFSYVVEWMVQKKLNPGFNMDDEMYNLAFNKLDDEVKALAGSKFESSAWKPDFLFALRARPEIAVGKMNRLDAGAALMGKCDACNRSGHPPSYEVQFQGRPYHVETLEDVDQHEDSDSEDGDDQIRDAKGHIILPEHHSFYVGKFCMANAETAHSLQHWRYHLYEWVVGKLTEMGQLTPEKIVQRDVWGEPKKRRLANKMLDQMVEQGTVRELYRDFRGEVEKARDAKQSRW</sequence>
<feature type="compositionally biased region" description="Low complexity" evidence="1">
    <location>
        <begin position="16"/>
        <end position="26"/>
    </location>
</feature>
<dbReference type="Pfam" id="PF13926">
    <property type="entry name" value="DUF4211"/>
    <property type="match status" value="1"/>
</dbReference>
<feature type="compositionally biased region" description="Basic residues" evidence="1">
    <location>
        <begin position="1"/>
        <end position="10"/>
    </location>
</feature>
<dbReference type="GO" id="GO:0005634">
    <property type="term" value="C:nucleus"/>
    <property type="evidence" value="ECO:0007669"/>
    <property type="project" value="TreeGrafter"/>
</dbReference>
<dbReference type="PANTHER" id="PTHR14689">
    <property type="entry name" value="PHORBOL-ESTER_DAG-TYPE DOMAIN-CONTAINING PROTEIN"/>
    <property type="match status" value="1"/>
</dbReference>
<comment type="caution">
    <text evidence="3">The sequence shown here is derived from an EMBL/GenBank/DDBJ whole genome shotgun (WGS) entry which is preliminary data.</text>
</comment>
<feature type="region of interest" description="Disordered" evidence="1">
    <location>
        <begin position="1"/>
        <end position="374"/>
    </location>
</feature>